<dbReference type="InterPro" id="IPR049492">
    <property type="entry name" value="BD-FAE-like_dom"/>
</dbReference>
<dbReference type="PANTHER" id="PTHR48081">
    <property type="entry name" value="AB HYDROLASE SUPERFAMILY PROTEIN C4A8.06C"/>
    <property type="match status" value="1"/>
</dbReference>
<evidence type="ECO:0000313" key="5">
    <source>
        <dbReference type="Proteomes" id="UP000319732"/>
    </source>
</evidence>
<keyword evidence="5" id="KW-1185">Reference proteome</keyword>
<keyword evidence="1 4" id="KW-0378">Hydrolase</keyword>
<feature type="compositionally biased region" description="Polar residues" evidence="2">
    <location>
        <begin position="349"/>
        <end position="358"/>
    </location>
</feature>
<feature type="region of interest" description="Disordered" evidence="2">
    <location>
        <begin position="338"/>
        <end position="358"/>
    </location>
</feature>
<protein>
    <submittedName>
        <fullName evidence="4">Alpha/beta hydrolase</fullName>
    </submittedName>
</protein>
<reference evidence="4 5" key="1">
    <citation type="submission" date="2019-06" db="EMBL/GenBank/DDBJ databases">
        <title>Whole genome sequence for Cellvibrionaceae sp. R142.</title>
        <authorList>
            <person name="Wang G."/>
        </authorList>
    </citation>
    <scope>NUCLEOTIDE SEQUENCE [LARGE SCALE GENOMIC DNA]</scope>
    <source>
        <strain evidence="4 5">R142</strain>
    </source>
</reference>
<dbReference type="SUPFAM" id="SSF53474">
    <property type="entry name" value="alpha/beta-Hydrolases"/>
    <property type="match status" value="1"/>
</dbReference>
<dbReference type="RefSeq" id="WP_142903696.1">
    <property type="nucleotide sequence ID" value="NZ_ML660090.1"/>
</dbReference>
<feature type="domain" description="BD-FAE-like" evidence="3">
    <location>
        <begin position="102"/>
        <end position="289"/>
    </location>
</feature>
<dbReference type="Gene3D" id="3.40.50.1820">
    <property type="entry name" value="alpha/beta hydrolase"/>
    <property type="match status" value="1"/>
</dbReference>
<dbReference type="EMBL" id="VHSG01000007">
    <property type="protein sequence ID" value="TQV82680.1"/>
    <property type="molecule type" value="Genomic_DNA"/>
</dbReference>
<proteinExistence type="predicted"/>
<dbReference type="PANTHER" id="PTHR48081:SF9">
    <property type="entry name" value="CARBOXYLESTERASE"/>
    <property type="match status" value="1"/>
</dbReference>
<organism evidence="4 5">
    <name type="scientific">Exilibacterium tricleocarpae</name>
    <dbReference type="NCBI Taxonomy" id="2591008"/>
    <lineage>
        <taxon>Bacteria</taxon>
        <taxon>Pseudomonadati</taxon>
        <taxon>Pseudomonadota</taxon>
        <taxon>Gammaproteobacteria</taxon>
        <taxon>Cellvibrionales</taxon>
        <taxon>Cellvibrionaceae</taxon>
        <taxon>Exilibacterium</taxon>
    </lineage>
</organism>
<dbReference type="InterPro" id="IPR050300">
    <property type="entry name" value="GDXG_lipolytic_enzyme"/>
</dbReference>
<sequence>MTYYNGFAGAAGWQRLLRIMHMRHTPRFQPLHSKSLGPKRLFLGSPFLRLGRYIRAALLGSCLLALGGCTQISLAVVNTLAWFGNYTRVTDIAYGPDPLNRLDIYTPEAASAPRPTVVFFYGGCWGGCDTVTKGYYRFVGEALTASGFTAVLADYRRHPQVKFRQIMDDAAAATAWVAANVDDYGGDPDRIYLMGHSAGAHLAAMLALDENYLAPAVRKQVRGAIGLAGPYDFLPLNEAYQQTLFGPPANYPASQPINFVDGGEPPMLLLHGLDDTMVKQKNLVNLAAKINRLHGSVETRLYPDIDHAGILAALSKPLRDSHPVLNDIANFIRSSGAANDQHSAGAGALTQSEFGDDL</sequence>
<dbReference type="Proteomes" id="UP000319732">
    <property type="component" value="Unassembled WGS sequence"/>
</dbReference>
<dbReference type="InterPro" id="IPR029058">
    <property type="entry name" value="AB_hydrolase_fold"/>
</dbReference>
<dbReference type="Pfam" id="PF20434">
    <property type="entry name" value="BD-FAE"/>
    <property type="match status" value="1"/>
</dbReference>
<evidence type="ECO:0000313" key="4">
    <source>
        <dbReference type="EMBL" id="TQV82680.1"/>
    </source>
</evidence>
<comment type="caution">
    <text evidence="4">The sequence shown here is derived from an EMBL/GenBank/DDBJ whole genome shotgun (WGS) entry which is preliminary data.</text>
</comment>
<dbReference type="AlphaFoldDB" id="A0A545TZN6"/>
<name>A0A545TZN6_9GAMM</name>
<gene>
    <name evidence="4" type="ORF">FKG94_08105</name>
</gene>
<accession>A0A545TZN6</accession>
<evidence type="ECO:0000256" key="2">
    <source>
        <dbReference type="SAM" id="MobiDB-lite"/>
    </source>
</evidence>
<dbReference type="GO" id="GO:0016787">
    <property type="term" value="F:hydrolase activity"/>
    <property type="evidence" value="ECO:0007669"/>
    <property type="project" value="UniProtKB-KW"/>
</dbReference>
<dbReference type="OrthoDB" id="255603at2"/>
<evidence type="ECO:0000259" key="3">
    <source>
        <dbReference type="Pfam" id="PF20434"/>
    </source>
</evidence>
<evidence type="ECO:0000256" key="1">
    <source>
        <dbReference type="ARBA" id="ARBA00022801"/>
    </source>
</evidence>